<name>A0ABQ5BPQ7_9ASTR</name>
<keyword evidence="3" id="KW-1185">Reference proteome</keyword>
<dbReference type="Pfam" id="PF14223">
    <property type="entry name" value="Retrotran_gag_2"/>
    <property type="match status" value="1"/>
</dbReference>
<keyword evidence="1" id="KW-0175">Coiled coil</keyword>
<dbReference type="Proteomes" id="UP001151760">
    <property type="component" value="Unassembled WGS sequence"/>
</dbReference>
<accession>A0ABQ5BPQ7</accession>
<dbReference type="EMBL" id="BQNB010013419">
    <property type="protein sequence ID" value="GJT15736.1"/>
    <property type="molecule type" value="Genomic_DNA"/>
</dbReference>
<reference evidence="2" key="1">
    <citation type="journal article" date="2022" name="Int. J. Mol. Sci.">
        <title>Draft Genome of Tanacetum Coccineum: Genomic Comparison of Closely Related Tanacetum-Family Plants.</title>
        <authorList>
            <person name="Yamashiro T."/>
            <person name="Shiraishi A."/>
            <person name="Nakayama K."/>
            <person name="Satake H."/>
        </authorList>
    </citation>
    <scope>NUCLEOTIDE SEQUENCE</scope>
</reference>
<protein>
    <submittedName>
        <fullName evidence="2">Uncharacterized protein</fullName>
    </submittedName>
</protein>
<feature type="coiled-coil region" evidence="1">
    <location>
        <begin position="119"/>
        <end position="146"/>
    </location>
</feature>
<reference evidence="2" key="2">
    <citation type="submission" date="2022-01" db="EMBL/GenBank/DDBJ databases">
        <authorList>
            <person name="Yamashiro T."/>
            <person name="Shiraishi A."/>
            <person name="Satake H."/>
            <person name="Nakayama K."/>
        </authorList>
    </citation>
    <scope>NUCLEOTIDE SEQUENCE</scope>
</reference>
<gene>
    <name evidence="2" type="ORF">Tco_0874442</name>
</gene>
<proteinExistence type="predicted"/>
<evidence type="ECO:0000256" key="1">
    <source>
        <dbReference type="SAM" id="Coils"/>
    </source>
</evidence>
<comment type="caution">
    <text evidence="2">The sequence shown here is derived from an EMBL/GenBank/DDBJ whole genome shotgun (WGS) entry which is preliminary data.</text>
</comment>
<evidence type="ECO:0000313" key="2">
    <source>
        <dbReference type="EMBL" id="GJT15736.1"/>
    </source>
</evidence>
<evidence type="ECO:0000313" key="3">
    <source>
        <dbReference type="Proteomes" id="UP001151760"/>
    </source>
</evidence>
<organism evidence="2 3">
    <name type="scientific">Tanacetum coccineum</name>
    <dbReference type="NCBI Taxonomy" id="301880"/>
    <lineage>
        <taxon>Eukaryota</taxon>
        <taxon>Viridiplantae</taxon>
        <taxon>Streptophyta</taxon>
        <taxon>Embryophyta</taxon>
        <taxon>Tracheophyta</taxon>
        <taxon>Spermatophyta</taxon>
        <taxon>Magnoliopsida</taxon>
        <taxon>eudicotyledons</taxon>
        <taxon>Gunneridae</taxon>
        <taxon>Pentapetalae</taxon>
        <taxon>asterids</taxon>
        <taxon>campanulids</taxon>
        <taxon>Asterales</taxon>
        <taxon>Asteraceae</taxon>
        <taxon>Asteroideae</taxon>
        <taxon>Anthemideae</taxon>
        <taxon>Anthemidinae</taxon>
        <taxon>Tanacetum</taxon>
    </lineage>
</organism>
<sequence>MDQDSAHIVAASKVPMLKPGEFELWRMRIEQYIQMIDYALWEVIENVMAQRRLEVKARSTLMMGIPNEHQLKFNSIKDAKLLLEAIEKRFGGNEATKKTQRNLLKQQYENFTAPSSEMLDQTFDRLQKLVSQLELLDEKLSQEDVNKNQPNSHQLAHEDLQQIHPDDIEEMDLRWQMAIPEWSVQCNHSGTFWLGMQSSMKSDNKKESHGRSVPAETSTSTALVSCDGLGGYDWSDQAEKGLNYALMAYSSLSSNSEIVDNCKKGLGYEKYNTVPPPYTGNFMPLTPDLSFTGLDEFVNKPVVENRKSDEEVCEIVRKNDDAIINNPSISGHV</sequence>